<dbReference type="Proteomes" id="UP000238274">
    <property type="component" value="Unassembled WGS sequence"/>
</dbReference>
<evidence type="ECO:0000256" key="1">
    <source>
        <dbReference type="SAM" id="MobiDB-lite"/>
    </source>
</evidence>
<evidence type="ECO:0000313" key="3">
    <source>
        <dbReference type="Proteomes" id="UP000238274"/>
    </source>
</evidence>
<organism evidence="2 3">
    <name type="scientific">Puccinia striiformis</name>
    <dbReference type="NCBI Taxonomy" id="27350"/>
    <lineage>
        <taxon>Eukaryota</taxon>
        <taxon>Fungi</taxon>
        <taxon>Dikarya</taxon>
        <taxon>Basidiomycota</taxon>
        <taxon>Pucciniomycotina</taxon>
        <taxon>Pucciniomycetes</taxon>
        <taxon>Pucciniales</taxon>
        <taxon>Pucciniaceae</taxon>
        <taxon>Puccinia</taxon>
    </lineage>
</organism>
<dbReference type="AlphaFoldDB" id="A0A2S4V9Y1"/>
<feature type="region of interest" description="Disordered" evidence="1">
    <location>
        <begin position="1"/>
        <end position="28"/>
    </location>
</feature>
<accession>A0A2S4V9Y1</accession>
<reference evidence="3" key="3">
    <citation type="journal article" date="2018" name="Mol. Plant Microbe Interact.">
        <title>Genome sequence resources for the wheat stripe rust pathogen (Puccinia striiformis f. sp. tritici) and the barley stripe rust pathogen (Puccinia striiformis f. sp. hordei).</title>
        <authorList>
            <person name="Xia C."/>
            <person name="Wang M."/>
            <person name="Yin C."/>
            <person name="Cornejo O.E."/>
            <person name="Hulbert S.H."/>
            <person name="Chen X."/>
        </authorList>
    </citation>
    <scope>NUCLEOTIDE SEQUENCE [LARGE SCALE GENOMIC DNA]</scope>
    <source>
        <strain evidence="3">93TX-2</strain>
    </source>
</reference>
<feature type="compositionally biased region" description="Low complexity" evidence="1">
    <location>
        <begin position="1"/>
        <end position="13"/>
    </location>
</feature>
<comment type="caution">
    <text evidence="2">The sequence shown here is derived from an EMBL/GenBank/DDBJ whole genome shotgun (WGS) entry which is preliminary data.</text>
</comment>
<keyword evidence="3" id="KW-1185">Reference proteome</keyword>
<dbReference type="EMBL" id="PKSM01000160">
    <property type="protein sequence ID" value="POW06339.1"/>
    <property type="molecule type" value="Genomic_DNA"/>
</dbReference>
<proteinExistence type="predicted"/>
<feature type="non-terminal residue" evidence="2">
    <location>
        <position position="1"/>
    </location>
</feature>
<dbReference type="VEuPathDB" id="FungiDB:PSHT_10430"/>
<reference evidence="3" key="2">
    <citation type="journal article" date="2018" name="BMC Genomics">
        <title>Genomic insights into host adaptation between the wheat stripe rust pathogen (Puccinia striiformis f. sp. tritici) and the barley stripe rust pathogen (Puccinia striiformis f. sp. hordei).</title>
        <authorList>
            <person name="Xia C."/>
            <person name="Wang M."/>
            <person name="Yin C."/>
            <person name="Cornejo O.E."/>
            <person name="Hulbert S.H."/>
            <person name="Chen X."/>
        </authorList>
    </citation>
    <scope>NUCLEOTIDE SEQUENCE [LARGE SCALE GENOMIC DNA]</scope>
    <source>
        <strain evidence="3">93TX-2</strain>
    </source>
</reference>
<gene>
    <name evidence="2" type="ORF">PSHT_10430</name>
</gene>
<protein>
    <submittedName>
        <fullName evidence="2">Uncharacterized protein</fullName>
    </submittedName>
</protein>
<sequence length="121" mass="13187">PVAAASATPTSPLNLPPNTPASTASTTLAHSSTMNVNKSTTLLCMFGISAFVMSKACGGRPRACLQRWRNCPKSNLYIPLDDPDCKLRNRRIRWCCPRYVLKPDMDYLVSVARSAGGCVKR</sequence>
<reference evidence="2 3" key="1">
    <citation type="submission" date="2017-12" db="EMBL/GenBank/DDBJ databases">
        <title>Gene loss provides genomic basis for host adaptation in cereal stripe rust fungi.</title>
        <authorList>
            <person name="Xia C."/>
        </authorList>
    </citation>
    <scope>NUCLEOTIDE SEQUENCE [LARGE SCALE GENOMIC DNA]</scope>
    <source>
        <strain evidence="2 3">93TX-2</strain>
    </source>
</reference>
<dbReference type="VEuPathDB" id="FungiDB:PSTT_04663"/>
<name>A0A2S4V9Y1_9BASI</name>
<evidence type="ECO:0000313" key="2">
    <source>
        <dbReference type="EMBL" id="POW06339.1"/>
    </source>
</evidence>